<dbReference type="InterPro" id="IPR006680">
    <property type="entry name" value="Amidohydro-rel"/>
</dbReference>
<dbReference type="Gene3D" id="3.20.20.140">
    <property type="entry name" value="Metal-dependent hydrolases"/>
    <property type="match status" value="1"/>
</dbReference>
<feature type="domain" description="Amidohydrolase-related" evidence="2">
    <location>
        <begin position="12"/>
        <end position="387"/>
    </location>
</feature>
<dbReference type="GO" id="GO:0016831">
    <property type="term" value="F:carboxy-lyase activity"/>
    <property type="evidence" value="ECO:0007669"/>
    <property type="project" value="InterPro"/>
</dbReference>
<accession>A0A6J6HEQ2</accession>
<evidence type="ECO:0000313" key="3">
    <source>
        <dbReference type="EMBL" id="CAB4609574.1"/>
    </source>
</evidence>
<dbReference type="GO" id="GO:0016787">
    <property type="term" value="F:hydrolase activity"/>
    <property type="evidence" value="ECO:0007669"/>
    <property type="project" value="InterPro"/>
</dbReference>
<dbReference type="PANTHER" id="PTHR21240:SF28">
    <property type="entry name" value="ISO-OROTATE DECARBOXYLASE (EUROFUNG)"/>
    <property type="match status" value="1"/>
</dbReference>
<evidence type="ECO:0000259" key="2">
    <source>
        <dbReference type="Pfam" id="PF04909"/>
    </source>
</evidence>
<proteinExistence type="predicted"/>
<organism evidence="3">
    <name type="scientific">freshwater metagenome</name>
    <dbReference type="NCBI Taxonomy" id="449393"/>
    <lineage>
        <taxon>unclassified sequences</taxon>
        <taxon>metagenomes</taxon>
        <taxon>ecological metagenomes</taxon>
    </lineage>
</organism>
<dbReference type="EMBL" id="CAEZUP010000036">
    <property type="protein sequence ID" value="CAB4609574.1"/>
    <property type="molecule type" value="Genomic_DNA"/>
</dbReference>
<keyword evidence="1" id="KW-0456">Lyase</keyword>
<dbReference type="PANTHER" id="PTHR21240">
    <property type="entry name" value="2-AMINO-3-CARBOXYLMUCONATE-6-SEMIALDEHYDE DECARBOXYLASE"/>
    <property type="match status" value="1"/>
</dbReference>
<dbReference type="GO" id="GO:0019748">
    <property type="term" value="P:secondary metabolic process"/>
    <property type="evidence" value="ECO:0007669"/>
    <property type="project" value="TreeGrafter"/>
</dbReference>
<name>A0A6J6HEQ2_9ZZZZ</name>
<dbReference type="GO" id="GO:0005737">
    <property type="term" value="C:cytoplasm"/>
    <property type="evidence" value="ECO:0007669"/>
    <property type="project" value="TreeGrafter"/>
</dbReference>
<dbReference type="InterPro" id="IPR032466">
    <property type="entry name" value="Metal_Hydrolase"/>
</dbReference>
<reference evidence="3" key="1">
    <citation type="submission" date="2020-05" db="EMBL/GenBank/DDBJ databases">
        <authorList>
            <person name="Chiriac C."/>
            <person name="Salcher M."/>
            <person name="Ghai R."/>
            <person name="Kavagutti S V."/>
        </authorList>
    </citation>
    <scope>NUCLEOTIDE SEQUENCE</scope>
</reference>
<evidence type="ECO:0000256" key="1">
    <source>
        <dbReference type="ARBA" id="ARBA00023239"/>
    </source>
</evidence>
<gene>
    <name evidence="3" type="ORF">UFOPK1835_00994</name>
</gene>
<dbReference type="InterPro" id="IPR032465">
    <property type="entry name" value="ACMSD"/>
</dbReference>
<dbReference type="SUPFAM" id="SSF51556">
    <property type="entry name" value="Metallo-dependent hydrolases"/>
    <property type="match status" value="1"/>
</dbReference>
<dbReference type="AlphaFoldDB" id="A0A6J6HEQ2"/>
<sequence length="387" mass="43411">MTDLFDRYRVIDVDTHLTEPPDTWTRSFPKSLHDSVPHIERIDGVDVWMCAGERLGAPGYYSMAGHDGVMPASTPKTFDDIAPAMYDAKARLAFLDQEGIDAQILYPNVGGFGNGYFLRLGDRELVANCVRAYNDFLTDWCSADPERLIAITAIPFWDRDLAMAEIERCLANGHKAVNFCNQPQDYGQPPLAHKHWDPVWSLVQEAGVPVNFHVGGGSMGTLFADTAEMGWMTNFAKISSLIFLDNMRSVADLIFGGVCHRFPDLKFVSVESGVGWIPGALETFDWQWKNGGISDEHPEYDLLPSEYFKRQIYGCFWFEEQVAIDAISKYPDNILFETDYPHPTCMHPGPRTAAQRPREYATRIFEGLGDDVTKKVLSGNAATLYGL</sequence>
<protein>
    <submittedName>
        <fullName evidence="3">Unannotated protein</fullName>
    </submittedName>
</protein>
<dbReference type="Pfam" id="PF04909">
    <property type="entry name" value="Amidohydro_2"/>
    <property type="match status" value="1"/>
</dbReference>